<evidence type="ECO:0000259" key="4">
    <source>
        <dbReference type="Pfam" id="PF20803"/>
    </source>
</evidence>
<feature type="domain" description="Transcriptional repressor PaaX-like central Cas2-like" evidence="4">
    <location>
        <begin position="124"/>
        <end position="205"/>
    </location>
</feature>
<feature type="region of interest" description="Disordered" evidence="1">
    <location>
        <begin position="1"/>
        <end position="32"/>
    </location>
</feature>
<dbReference type="RefSeq" id="WP_260220471.1">
    <property type="nucleotide sequence ID" value="NZ_JAJAGO010000012.1"/>
</dbReference>
<sequence>MPARSARPPRRPAGPAPRTAADAPTVSRRHQAGAESARGLLFTVLGELVLPSGEPAWTSAFIDVLGRLGVEEKASRQALMRTAADGWLTSERVGRRTRWTLSRNAESLLTEGAARIYGFQGMQREWDGRWLLVVARVPESDRSARHLLRTRLTWAGFGSPAPGLWVSTHPDRMEEAERVLGEAGVLGEAQIFLGEHRGGGELSAMVRQAWDLDAIEESYEEFLGAFASRTSRTSRSSRTSRDTVVRLVELVHAWRSFPLRDPELPAALLPARWSGGRAADRFRRRHGQWAADGRAEWGRITGSAG</sequence>
<organism evidence="5 6">
    <name type="scientific">Streptomyces gossypii</name>
    <dbReference type="NCBI Taxonomy" id="2883101"/>
    <lineage>
        <taxon>Bacteria</taxon>
        <taxon>Bacillati</taxon>
        <taxon>Actinomycetota</taxon>
        <taxon>Actinomycetes</taxon>
        <taxon>Kitasatosporales</taxon>
        <taxon>Streptomycetaceae</taxon>
        <taxon>Streptomyces</taxon>
    </lineage>
</organism>
<dbReference type="Proteomes" id="UP001156389">
    <property type="component" value="Unassembled WGS sequence"/>
</dbReference>
<name>A0ABT2JYZ8_9ACTN</name>
<gene>
    <name evidence="5" type="ORF">LHJ74_24965</name>
</gene>
<dbReference type="Gene3D" id="1.20.58.1460">
    <property type="match status" value="1"/>
</dbReference>
<dbReference type="PANTHER" id="PTHR30319">
    <property type="entry name" value="PHENYLACETIC ACID REGULATOR-RELATED TRANSCRIPTIONAL REPRESSOR"/>
    <property type="match status" value="1"/>
</dbReference>
<dbReference type="InterPro" id="IPR036388">
    <property type="entry name" value="WH-like_DNA-bd_sf"/>
</dbReference>
<proteinExistence type="predicted"/>
<dbReference type="InterPro" id="IPR048846">
    <property type="entry name" value="PaaX-like_central"/>
</dbReference>
<feature type="domain" description="Transcriptional repressor PaaX-like C-terminal" evidence="3">
    <location>
        <begin position="210"/>
        <end position="293"/>
    </location>
</feature>
<feature type="domain" description="Transcriptional repressor PaaX-like N-terminal" evidence="2">
    <location>
        <begin position="37"/>
        <end position="103"/>
    </location>
</feature>
<dbReference type="Gene3D" id="3.30.70.2650">
    <property type="match status" value="1"/>
</dbReference>
<evidence type="ECO:0000259" key="3">
    <source>
        <dbReference type="Pfam" id="PF08223"/>
    </source>
</evidence>
<accession>A0ABT2JYZ8</accession>
<dbReference type="InterPro" id="IPR012906">
    <property type="entry name" value="PaaX-like_N"/>
</dbReference>
<dbReference type="Pfam" id="PF07848">
    <property type="entry name" value="PaaX"/>
    <property type="match status" value="1"/>
</dbReference>
<evidence type="ECO:0000256" key="1">
    <source>
        <dbReference type="SAM" id="MobiDB-lite"/>
    </source>
</evidence>
<evidence type="ECO:0000259" key="2">
    <source>
        <dbReference type="Pfam" id="PF07848"/>
    </source>
</evidence>
<dbReference type="InterPro" id="IPR011965">
    <property type="entry name" value="PaaX_trns_reg"/>
</dbReference>
<keyword evidence="6" id="KW-1185">Reference proteome</keyword>
<dbReference type="PIRSF" id="PIRSF020623">
    <property type="entry name" value="PaaX"/>
    <property type="match status" value="1"/>
</dbReference>
<dbReference type="Pfam" id="PF20803">
    <property type="entry name" value="PaaX_M"/>
    <property type="match status" value="1"/>
</dbReference>
<dbReference type="InterPro" id="IPR013225">
    <property type="entry name" value="PaaX_C"/>
</dbReference>
<dbReference type="PANTHER" id="PTHR30319:SF1">
    <property type="entry name" value="TRANSCRIPTIONAL REPRESSOR PAAX"/>
    <property type="match status" value="1"/>
</dbReference>
<evidence type="ECO:0000313" key="5">
    <source>
        <dbReference type="EMBL" id="MCT2593123.1"/>
    </source>
</evidence>
<evidence type="ECO:0000313" key="6">
    <source>
        <dbReference type="Proteomes" id="UP001156389"/>
    </source>
</evidence>
<dbReference type="Pfam" id="PF08223">
    <property type="entry name" value="PaaX_C"/>
    <property type="match status" value="1"/>
</dbReference>
<reference evidence="5 6" key="1">
    <citation type="submission" date="2021-10" db="EMBL/GenBank/DDBJ databases">
        <title>Streptomyces gossypii sp. nov., isolated from soil collected from cotton field.</title>
        <authorList>
            <person name="Ge X."/>
            <person name="Chen X."/>
            <person name="Liu W."/>
        </authorList>
    </citation>
    <scope>NUCLEOTIDE SEQUENCE [LARGE SCALE GENOMIC DNA]</scope>
    <source>
        <strain evidence="5 6">N2-109</strain>
    </source>
</reference>
<dbReference type="Gene3D" id="1.10.10.10">
    <property type="entry name" value="Winged helix-like DNA-binding domain superfamily/Winged helix DNA-binding domain"/>
    <property type="match status" value="1"/>
</dbReference>
<comment type="caution">
    <text evidence="5">The sequence shown here is derived from an EMBL/GenBank/DDBJ whole genome shotgun (WGS) entry which is preliminary data.</text>
</comment>
<protein>
    <submittedName>
        <fullName evidence="5">PaaX family transcriptional regulator</fullName>
    </submittedName>
</protein>
<dbReference type="EMBL" id="JAJAGO010000012">
    <property type="protein sequence ID" value="MCT2593123.1"/>
    <property type="molecule type" value="Genomic_DNA"/>
</dbReference>